<gene>
    <name evidence="2" type="ORF">B857_01192</name>
</gene>
<sequence>MFFKKMTDIEKRNSKKAAQFGFFFYSVTLLTHSIYSYINNAVLNSSFYILMAGLVIFFICEFIFNKKR</sequence>
<evidence type="ECO:0000313" key="2">
    <source>
        <dbReference type="EMBL" id="EKB45920.1"/>
    </source>
</evidence>
<dbReference type="Proteomes" id="UP000004738">
    <property type="component" value="Unassembled WGS sequence"/>
</dbReference>
<evidence type="ECO:0000313" key="3">
    <source>
        <dbReference type="Proteomes" id="UP000004738"/>
    </source>
</evidence>
<accession>K1KP63</accession>
<evidence type="ECO:0000256" key="1">
    <source>
        <dbReference type="SAM" id="Phobius"/>
    </source>
</evidence>
<keyword evidence="1" id="KW-0812">Transmembrane</keyword>
<dbReference type="EMBL" id="AMCK01000004">
    <property type="protein sequence ID" value="EKB45920.1"/>
    <property type="molecule type" value="Genomic_DNA"/>
</dbReference>
<comment type="caution">
    <text evidence="2">The sequence shown here is derived from an EMBL/GenBank/DDBJ whole genome shotgun (WGS) entry which is preliminary data.</text>
</comment>
<keyword evidence="3" id="KW-1185">Reference proteome</keyword>
<keyword evidence="1" id="KW-0472">Membrane</keyword>
<dbReference type="AlphaFoldDB" id="K1KP63"/>
<feature type="transmembrane region" description="Helical" evidence="1">
    <location>
        <begin position="45"/>
        <end position="64"/>
    </location>
</feature>
<protein>
    <submittedName>
        <fullName evidence="2">Uncharacterized protein</fullName>
    </submittedName>
</protein>
<reference evidence="2 3" key="1">
    <citation type="journal article" date="2012" name="J. Bacteriol.">
        <title>Draft Genome Sequence of Bacillus isronensis Strain B3W22, Isolated from the Upper Atmosphere.</title>
        <authorList>
            <person name="Shivaji S."/>
            <person name="Ara S."/>
            <person name="Singh S.K."/>
            <person name="Bandi S."/>
            <person name="Singh A."/>
            <person name="Pinnaka A.K."/>
        </authorList>
    </citation>
    <scope>NUCLEOTIDE SEQUENCE [LARGE SCALE GENOMIC DNA]</scope>
    <source>
        <strain evidence="2 3">B3W22</strain>
    </source>
</reference>
<name>K1KP63_9BACL</name>
<feature type="transmembrane region" description="Helical" evidence="1">
    <location>
        <begin position="20"/>
        <end position="39"/>
    </location>
</feature>
<organism evidence="2 3">
    <name type="scientific">Solibacillus isronensis B3W22</name>
    <dbReference type="NCBI Taxonomy" id="1224748"/>
    <lineage>
        <taxon>Bacteria</taxon>
        <taxon>Bacillati</taxon>
        <taxon>Bacillota</taxon>
        <taxon>Bacilli</taxon>
        <taxon>Bacillales</taxon>
        <taxon>Caryophanaceae</taxon>
        <taxon>Solibacillus</taxon>
    </lineage>
</organism>
<keyword evidence="1" id="KW-1133">Transmembrane helix</keyword>
<proteinExistence type="predicted"/>